<organism evidence="3">
    <name type="scientific">marine sediment metagenome</name>
    <dbReference type="NCBI Taxonomy" id="412755"/>
    <lineage>
        <taxon>unclassified sequences</taxon>
        <taxon>metagenomes</taxon>
        <taxon>ecological metagenomes</taxon>
    </lineage>
</organism>
<evidence type="ECO:0000313" key="3">
    <source>
        <dbReference type="EMBL" id="GAG84600.1"/>
    </source>
</evidence>
<dbReference type="SUPFAM" id="SSF51230">
    <property type="entry name" value="Single hybrid motif"/>
    <property type="match status" value="1"/>
</dbReference>
<accession>X1AP94</accession>
<dbReference type="InterPro" id="IPR011053">
    <property type="entry name" value="Single_hybrid_motif"/>
</dbReference>
<feature type="domain" description="Lipoyl-binding" evidence="2">
    <location>
        <begin position="2"/>
        <end position="77"/>
    </location>
</feature>
<dbReference type="PROSITE" id="PS50968">
    <property type="entry name" value="BIOTINYL_LIPOYL"/>
    <property type="match status" value="1"/>
</dbReference>
<name>X1AP94_9ZZZZ</name>
<dbReference type="CDD" id="cd06849">
    <property type="entry name" value="lipoyl_domain"/>
    <property type="match status" value="1"/>
</dbReference>
<dbReference type="EMBL" id="BART01011401">
    <property type="protein sequence ID" value="GAG84600.1"/>
    <property type="molecule type" value="Genomic_DNA"/>
</dbReference>
<dbReference type="PROSITE" id="PS00189">
    <property type="entry name" value="LIPOYL"/>
    <property type="match status" value="1"/>
</dbReference>
<keyword evidence="1" id="KW-0450">Lipoyl</keyword>
<dbReference type="InterPro" id="IPR003016">
    <property type="entry name" value="2-oxoA_DH_lipoyl-BS"/>
</dbReference>
<feature type="non-terminal residue" evidence="3">
    <location>
        <position position="100"/>
    </location>
</feature>
<dbReference type="InterPro" id="IPR000089">
    <property type="entry name" value="Biotin_lipoyl"/>
</dbReference>
<comment type="caution">
    <text evidence="3">The sequence shown here is derived from an EMBL/GenBank/DDBJ whole genome shotgun (WGS) entry which is preliminary data.</text>
</comment>
<protein>
    <recommendedName>
        <fullName evidence="2">Lipoyl-binding domain-containing protein</fullName>
    </recommendedName>
</protein>
<gene>
    <name evidence="3" type="ORF">S01H4_24307</name>
</gene>
<reference evidence="3" key="1">
    <citation type="journal article" date="2014" name="Front. Microbiol.">
        <title>High frequency of phylogenetically diverse reductive dehalogenase-homologous genes in deep subseafloor sedimentary metagenomes.</title>
        <authorList>
            <person name="Kawai M."/>
            <person name="Futagami T."/>
            <person name="Toyoda A."/>
            <person name="Takaki Y."/>
            <person name="Nishi S."/>
            <person name="Hori S."/>
            <person name="Arai W."/>
            <person name="Tsubouchi T."/>
            <person name="Morono Y."/>
            <person name="Uchiyama I."/>
            <person name="Ito T."/>
            <person name="Fujiyama A."/>
            <person name="Inagaki F."/>
            <person name="Takami H."/>
        </authorList>
    </citation>
    <scope>NUCLEOTIDE SEQUENCE</scope>
    <source>
        <strain evidence="3">Expedition CK06-06</strain>
    </source>
</reference>
<evidence type="ECO:0000256" key="1">
    <source>
        <dbReference type="ARBA" id="ARBA00022823"/>
    </source>
</evidence>
<sequence>MSEDVYIPMLGQTVEEVKIIAWLVEDGAKVVQGQEILEVETDKAIFPIEASVGGHLHIGPYGAGVVVPVLQVVAIIGDKEDVFTTDPVRTPGNADPGAGA</sequence>
<proteinExistence type="predicted"/>
<evidence type="ECO:0000259" key="2">
    <source>
        <dbReference type="PROSITE" id="PS50968"/>
    </source>
</evidence>
<dbReference type="AlphaFoldDB" id="X1AP94"/>
<dbReference type="Gene3D" id="2.40.50.100">
    <property type="match status" value="1"/>
</dbReference>
<dbReference type="Pfam" id="PF00364">
    <property type="entry name" value="Biotin_lipoyl"/>
    <property type="match status" value="1"/>
</dbReference>